<dbReference type="Ensembl" id="ENSMUNT00000020622.2">
    <property type="protein sequence ID" value="ENSMUNP00000017944.2"/>
    <property type="gene ID" value="ENSMUNG00000013735.2"/>
</dbReference>
<dbReference type="SUPFAM" id="SSF48264">
    <property type="entry name" value="Cytochrome P450"/>
    <property type="match status" value="1"/>
</dbReference>
<protein>
    <submittedName>
        <fullName evidence="1">Uncharacterized protein</fullName>
    </submittedName>
</protein>
<dbReference type="GO" id="GO:0020037">
    <property type="term" value="F:heme binding"/>
    <property type="evidence" value="ECO:0007669"/>
    <property type="project" value="InterPro"/>
</dbReference>
<dbReference type="GO" id="GO:0004497">
    <property type="term" value="F:monooxygenase activity"/>
    <property type="evidence" value="ECO:0007669"/>
    <property type="project" value="InterPro"/>
</dbReference>
<dbReference type="InterPro" id="IPR036396">
    <property type="entry name" value="Cyt_P450_sf"/>
</dbReference>
<dbReference type="GO" id="GO:0016705">
    <property type="term" value="F:oxidoreductase activity, acting on paired donors, with incorporation or reduction of molecular oxygen"/>
    <property type="evidence" value="ECO:0007669"/>
    <property type="project" value="InterPro"/>
</dbReference>
<evidence type="ECO:0000313" key="2">
    <source>
        <dbReference type="Proteomes" id="UP000694405"/>
    </source>
</evidence>
<organism evidence="1 2">
    <name type="scientific">Melopsittacus undulatus</name>
    <name type="common">Budgerigar</name>
    <name type="synonym">Psittacus undulatus</name>
    <dbReference type="NCBI Taxonomy" id="13146"/>
    <lineage>
        <taxon>Eukaryota</taxon>
        <taxon>Metazoa</taxon>
        <taxon>Chordata</taxon>
        <taxon>Craniata</taxon>
        <taxon>Vertebrata</taxon>
        <taxon>Euteleostomi</taxon>
        <taxon>Archelosauria</taxon>
        <taxon>Archosauria</taxon>
        <taxon>Dinosauria</taxon>
        <taxon>Saurischia</taxon>
        <taxon>Theropoda</taxon>
        <taxon>Coelurosauria</taxon>
        <taxon>Aves</taxon>
        <taxon>Neognathae</taxon>
        <taxon>Neoaves</taxon>
        <taxon>Telluraves</taxon>
        <taxon>Australaves</taxon>
        <taxon>Psittaciformes</taxon>
        <taxon>Psittaculidae</taxon>
        <taxon>Melopsittacus</taxon>
    </lineage>
</organism>
<name>A0A8C6JUG0_MELUD</name>
<proteinExistence type="predicted"/>
<dbReference type="Gene3D" id="1.10.630.10">
    <property type="entry name" value="Cytochrome P450"/>
    <property type="match status" value="1"/>
</dbReference>
<sequence length="109" mass="12108">MKPLGATVIFLLVCFVRLLVCSGMSETGKLPPGPFPLPLIGNMLQHEASRCNLKAVFFFGRLFHLSKKYGSVFTICSDLVCVEFSGKGFIPVFQKFSRGTSTFLCFERC</sequence>
<reference evidence="1" key="3">
    <citation type="submission" date="2025-09" db="UniProtKB">
        <authorList>
            <consortium name="Ensembl"/>
        </authorList>
    </citation>
    <scope>IDENTIFICATION</scope>
</reference>
<reference evidence="1" key="2">
    <citation type="submission" date="2025-08" db="UniProtKB">
        <authorList>
            <consortium name="Ensembl"/>
        </authorList>
    </citation>
    <scope>IDENTIFICATION</scope>
</reference>
<evidence type="ECO:0000313" key="1">
    <source>
        <dbReference type="Ensembl" id="ENSMUNP00000017944.2"/>
    </source>
</evidence>
<accession>A0A8C6JUG0</accession>
<dbReference type="GO" id="GO:0005506">
    <property type="term" value="F:iron ion binding"/>
    <property type="evidence" value="ECO:0007669"/>
    <property type="project" value="InterPro"/>
</dbReference>
<dbReference type="Proteomes" id="UP000694405">
    <property type="component" value="Chromosome 4"/>
</dbReference>
<dbReference type="AlphaFoldDB" id="A0A8C6JUG0"/>
<accession>A0A8V5FWX0</accession>
<reference evidence="1" key="1">
    <citation type="submission" date="2020-03" db="EMBL/GenBank/DDBJ databases">
        <title>Melopsittacus undulatus (budgerigar) genome, bMelUnd1, maternal haplotype with Z.</title>
        <authorList>
            <person name="Gedman G."/>
            <person name="Mountcastle J."/>
            <person name="Haase B."/>
            <person name="Formenti G."/>
            <person name="Wright T."/>
            <person name="Apodaca J."/>
            <person name="Pelan S."/>
            <person name="Chow W."/>
            <person name="Rhie A."/>
            <person name="Howe K."/>
            <person name="Fedrigo O."/>
            <person name="Jarvis E.D."/>
        </authorList>
    </citation>
    <scope>NUCLEOTIDE SEQUENCE [LARGE SCALE GENOMIC DNA]</scope>
</reference>
<keyword evidence="2" id="KW-1185">Reference proteome</keyword>